<keyword evidence="2" id="KW-1185">Reference proteome</keyword>
<dbReference type="EMBL" id="JAWONS010000252">
    <property type="protein sequence ID" value="MDW2799256.1"/>
    <property type="molecule type" value="Genomic_DNA"/>
</dbReference>
<dbReference type="PANTHER" id="PTHR30087:SF1">
    <property type="entry name" value="HYPOTHETICAL CYTOSOLIC PROTEIN"/>
    <property type="match status" value="1"/>
</dbReference>
<sequence length="152" mass="16423">MKNEKEAILVSACLLGADCRYDGKNGKDENVLALLDQYHLIPVCPEQLGGMGTPRPPAERYGETVINRQGQDVTAFFVKGAEETLKFAEIYRCKKAILKERSPSCGHGMIYDGTFSGEKIPGSGVTAALLEKNGIEVIGESKIQSLKSGSDN</sequence>
<dbReference type="InterPro" id="IPR007553">
    <property type="entry name" value="2-thiour_desulf"/>
</dbReference>
<proteinExistence type="predicted"/>
<accession>A0ABU4GNQ8</accession>
<organism evidence="1 2">
    <name type="scientific">Clostridium boliviensis</name>
    <dbReference type="NCBI Taxonomy" id="318465"/>
    <lineage>
        <taxon>Bacteria</taxon>
        <taxon>Bacillati</taxon>
        <taxon>Bacillota</taxon>
        <taxon>Clostridia</taxon>
        <taxon>Eubacteriales</taxon>
        <taxon>Clostridiaceae</taxon>
        <taxon>Clostridium</taxon>
    </lineage>
</organism>
<reference evidence="1 2" key="1">
    <citation type="submission" date="2023-10" db="EMBL/GenBank/DDBJ databases">
        <title>A novel Glycoside Hydrolase 43-Like Enzyme from Clostrdium boliviensis is an Endo-xylanase, and a Candidate for Xylooligosaccharides Production from Different Xylan Substrates.</title>
        <authorList>
            <person name="Alvarez M.T."/>
            <person name="Rocabado-Villegas L.R."/>
            <person name="Salas-Veizaga D.M."/>
            <person name="Linares-Pasten J.A."/>
            <person name="Gudmundsdottir E.E."/>
            <person name="Hreggvidsson G.O."/>
            <person name="Adlercreutz P."/>
            <person name="Nordberg Karlsson E."/>
        </authorList>
    </citation>
    <scope>NUCLEOTIDE SEQUENCE [LARGE SCALE GENOMIC DNA]</scope>
    <source>
        <strain evidence="1 2">E-1</strain>
    </source>
</reference>
<gene>
    <name evidence="1" type="ORF">RZO55_16915</name>
</gene>
<comment type="caution">
    <text evidence="1">The sequence shown here is derived from an EMBL/GenBank/DDBJ whole genome shotgun (WGS) entry which is preliminary data.</text>
</comment>
<dbReference type="PANTHER" id="PTHR30087">
    <property type="entry name" value="INNER MEMBRANE PROTEIN"/>
    <property type="match status" value="1"/>
</dbReference>
<dbReference type="Proteomes" id="UP001276854">
    <property type="component" value="Unassembled WGS sequence"/>
</dbReference>
<evidence type="ECO:0000313" key="1">
    <source>
        <dbReference type="EMBL" id="MDW2799256.1"/>
    </source>
</evidence>
<dbReference type="Pfam" id="PF04463">
    <property type="entry name" value="2-thiour_desulf"/>
    <property type="match status" value="1"/>
</dbReference>
<evidence type="ECO:0000313" key="2">
    <source>
        <dbReference type="Proteomes" id="UP001276854"/>
    </source>
</evidence>
<name>A0ABU4GNQ8_9CLOT</name>
<protein>
    <submittedName>
        <fullName evidence="1">DUF523 domain-containing protein</fullName>
    </submittedName>
</protein>
<dbReference type="RefSeq" id="WP_318065456.1">
    <property type="nucleotide sequence ID" value="NZ_JAWONS010000252.1"/>
</dbReference>